<dbReference type="AlphaFoldDB" id="A0A9D2NH84"/>
<accession>A0A9D2NH84</accession>
<evidence type="ECO:0000313" key="3">
    <source>
        <dbReference type="Proteomes" id="UP000823891"/>
    </source>
</evidence>
<dbReference type="InterPro" id="IPR036075">
    <property type="entry name" value="ARMT-1-like_metal-bd_sf"/>
</dbReference>
<evidence type="ECO:0000259" key="1">
    <source>
        <dbReference type="Pfam" id="PF01937"/>
    </source>
</evidence>
<dbReference type="InterPro" id="IPR002791">
    <property type="entry name" value="ARMT1-like_metal-bd"/>
</dbReference>
<dbReference type="EMBL" id="DWWS01000028">
    <property type="protein sequence ID" value="HJC23689.1"/>
    <property type="molecule type" value="Genomic_DNA"/>
</dbReference>
<comment type="caution">
    <text evidence="2">The sequence shown here is derived from an EMBL/GenBank/DDBJ whole genome shotgun (WGS) entry which is preliminary data.</text>
</comment>
<dbReference type="Gene3D" id="3.40.50.10880">
    <property type="entry name" value="Uncharacterised protein PF01937, DUF89, domain 3"/>
    <property type="match status" value="1"/>
</dbReference>
<evidence type="ECO:0000313" key="2">
    <source>
        <dbReference type="EMBL" id="HJC23689.1"/>
    </source>
</evidence>
<dbReference type="Gene3D" id="1.10.285.20">
    <property type="entry name" value="Uncharacterised protein PF01937, DUF89, domain 2"/>
    <property type="match status" value="1"/>
</dbReference>
<dbReference type="InterPro" id="IPR014444">
    <property type="entry name" value="PH1575-like"/>
</dbReference>
<reference evidence="2" key="1">
    <citation type="journal article" date="2021" name="PeerJ">
        <title>Extensive microbial diversity within the chicken gut microbiome revealed by metagenomics and culture.</title>
        <authorList>
            <person name="Gilroy R."/>
            <person name="Ravi A."/>
            <person name="Getino M."/>
            <person name="Pursley I."/>
            <person name="Horton D.L."/>
            <person name="Alikhan N.F."/>
            <person name="Baker D."/>
            <person name="Gharbi K."/>
            <person name="Hall N."/>
            <person name="Watson M."/>
            <person name="Adriaenssens E.M."/>
            <person name="Foster-Nyarko E."/>
            <person name="Jarju S."/>
            <person name="Secka A."/>
            <person name="Antonio M."/>
            <person name="Oren A."/>
            <person name="Chaudhuri R.R."/>
            <person name="La Ragione R."/>
            <person name="Hildebrand F."/>
            <person name="Pallen M.J."/>
        </authorList>
    </citation>
    <scope>NUCLEOTIDE SEQUENCE</scope>
    <source>
        <strain evidence="2">USAMLcec2-132</strain>
    </source>
</reference>
<name>A0A9D2NH84_9FIRM</name>
<feature type="domain" description="Damage-control phosphatase ARMT1-like metal-binding" evidence="1">
    <location>
        <begin position="5"/>
        <end position="280"/>
    </location>
</feature>
<proteinExistence type="predicted"/>
<dbReference type="PIRSF" id="PIRSF006593">
    <property type="entry name" value="UCP006593"/>
    <property type="match status" value="1"/>
</dbReference>
<dbReference type="SUPFAM" id="SSF111321">
    <property type="entry name" value="AF1104-like"/>
    <property type="match status" value="1"/>
</dbReference>
<organism evidence="2 3">
    <name type="scientific">Candidatus Eisenbergiella merdavium</name>
    <dbReference type="NCBI Taxonomy" id="2838551"/>
    <lineage>
        <taxon>Bacteria</taxon>
        <taxon>Bacillati</taxon>
        <taxon>Bacillota</taxon>
        <taxon>Clostridia</taxon>
        <taxon>Lachnospirales</taxon>
        <taxon>Lachnospiraceae</taxon>
        <taxon>Eisenbergiella</taxon>
    </lineage>
</organism>
<dbReference type="Proteomes" id="UP000823891">
    <property type="component" value="Unassembled WGS sequence"/>
</dbReference>
<gene>
    <name evidence="2" type="ORF">H9761_08305</name>
</gene>
<reference evidence="2" key="2">
    <citation type="submission" date="2021-04" db="EMBL/GenBank/DDBJ databases">
        <authorList>
            <person name="Gilroy R."/>
        </authorList>
    </citation>
    <scope>NUCLEOTIDE SEQUENCE</scope>
    <source>
        <strain evidence="2">USAMLcec2-132</strain>
    </source>
</reference>
<sequence length="295" mass="32637">MELCASCIRCVMDRQEERVRGVGTDSQQSAYLRGVAGVIAQAEASDAAPVLVERINRVYQEIFGPAEDYADIKKEFNALMLSLLPQLREKTEAKEAEERLHAAMLYARAANYIDFGMAGSVEKETLLALLERAAGEELDGETWQAFLSDLEKARSLVYVTDNCGEVVCDRLVIEELSRSFPHLAVTVLVRGREALNDATREDAAQVGLDRIARIMDNGCGVAGTPLEYISGEARQLLESADVILSKGQGNFETMHGCGLNIYYSFLCKCDWFQKRFGMEKNRGVFITEKAAVLTA</sequence>
<dbReference type="Pfam" id="PF01937">
    <property type="entry name" value="ARMT1-like_dom"/>
    <property type="match status" value="1"/>
</dbReference>
<protein>
    <submittedName>
        <fullName evidence="2">DUF89 family protein</fullName>
    </submittedName>
</protein>